<comment type="subunit">
    <text evidence="9">Type II secretion is composed of four main components: the outer membrane complex, the inner membrane complex, the cytoplasmic secretion ATPase and the periplasm-spanning pseudopilus.</text>
</comment>
<dbReference type="NCBIfam" id="TIGR01707">
    <property type="entry name" value="gspI"/>
    <property type="match status" value="1"/>
</dbReference>
<comment type="function">
    <text evidence="9">Component of the type II secretion system required for the energy-dependent secretion of extracellular factors such as proteases and toxins from the periplasm.</text>
</comment>
<dbReference type="Pfam" id="PF07963">
    <property type="entry name" value="N_methyl"/>
    <property type="match status" value="1"/>
</dbReference>
<keyword evidence="6 9" id="KW-0812">Transmembrane</keyword>
<dbReference type="PANTHER" id="PTHR38779:SF2">
    <property type="entry name" value="TYPE II SECRETION SYSTEM PROTEIN I-RELATED"/>
    <property type="match status" value="1"/>
</dbReference>
<keyword evidence="12" id="KW-1185">Reference proteome</keyword>
<dbReference type="InterPro" id="IPR012902">
    <property type="entry name" value="N_methyl_site"/>
</dbReference>
<keyword evidence="3" id="KW-1003">Cell membrane</keyword>
<accession>A0ABQ2WRX3</accession>
<evidence type="ECO:0000313" key="12">
    <source>
        <dbReference type="Proteomes" id="UP000634667"/>
    </source>
</evidence>
<evidence type="ECO:0000256" key="1">
    <source>
        <dbReference type="ARBA" id="ARBA00004377"/>
    </source>
</evidence>
<dbReference type="InterPro" id="IPR045584">
    <property type="entry name" value="Pilin-like"/>
</dbReference>
<evidence type="ECO:0000256" key="2">
    <source>
        <dbReference type="ARBA" id="ARBA00008358"/>
    </source>
</evidence>
<evidence type="ECO:0000313" key="11">
    <source>
        <dbReference type="EMBL" id="GGW68646.1"/>
    </source>
</evidence>
<evidence type="ECO:0000256" key="7">
    <source>
        <dbReference type="ARBA" id="ARBA00022989"/>
    </source>
</evidence>
<dbReference type="EMBL" id="BMYR01000011">
    <property type="protein sequence ID" value="GGW68646.1"/>
    <property type="molecule type" value="Genomic_DNA"/>
</dbReference>
<comment type="PTM">
    <text evidence="9">Cleaved by prepilin peptidase.</text>
</comment>
<dbReference type="PROSITE" id="PS00409">
    <property type="entry name" value="PROKAR_NTER_METHYL"/>
    <property type="match status" value="1"/>
</dbReference>
<evidence type="ECO:0000259" key="10">
    <source>
        <dbReference type="Pfam" id="PF02501"/>
    </source>
</evidence>
<dbReference type="InterPro" id="IPR003413">
    <property type="entry name" value="T2SS_GspI_C"/>
</dbReference>
<protein>
    <recommendedName>
        <fullName evidence="9">Type II secretion system protein I</fullName>
        <shortName evidence="9">T2SS minor pseudopilin I</shortName>
    </recommendedName>
</protein>
<dbReference type="Gene3D" id="3.30.1300.30">
    <property type="entry name" value="GSPII I/J protein-like"/>
    <property type="match status" value="1"/>
</dbReference>
<dbReference type="InterPro" id="IPR010052">
    <property type="entry name" value="T2SS_protein-GspI"/>
</dbReference>
<keyword evidence="5 9" id="KW-0997">Cell inner membrane</keyword>
<dbReference type="RefSeq" id="WP_229797066.1">
    <property type="nucleotide sequence ID" value="NZ_BMYR01000011.1"/>
</dbReference>
<evidence type="ECO:0000256" key="5">
    <source>
        <dbReference type="ARBA" id="ARBA00022519"/>
    </source>
</evidence>
<reference evidence="12" key="1">
    <citation type="journal article" date="2019" name="Int. J. Syst. Evol. Microbiol.">
        <title>The Global Catalogue of Microorganisms (GCM) 10K type strain sequencing project: providing services to taxonomists for standard genome sequencing and annotation.</title>
        <authorList>
            <consortium name="The Broad Institute Genomics Platform"/>
            <consortium name="The Broad Institute Genome Sequencing Center for Infectious Disease"/>
            <person name="Wu L."/>
            <person name="Ma J."/>
        </authorList>
    </citation>
    <scope>NUCLEOTIDE SEQUENCE [LARGE SCALE GENOMIC DNA]</scope>
    <source>
        <strain evidence="12">KCTC 23723</strain>
    </source>
</reference>
<dbReference type="NCBIfam" id="TIGR02532">
    <property type="entry name" value="IV_pilin_GFxxxE"/>
    <property type="match status" value="1"/>
</dbReference>
<comment type="subcellular location">
    <subcellularLocation>
        <location evidence="1 9">Cell inner membrane</location>
        <topology evidence="1 9">Single-pass membrane protein</topology>
    </subcellularLocation>
</comment>
<organism evidence="11 12">
    <name type="scientific">Alishewanella tabrizica</name>
    <dbReference type="NCBI Taxonomy" id="671278"/>
    <lineage>
        <taxon>Bacteria</taxon>
        <taxon>Pseudomonadati</taxon>
        <taxon>Pseudomonadota</taxon>
        <taxon>Gammaproteobacteria</taxon>
        <taxon>Alteromonadales</taxon>
        <taxon>Alteromonadaceae</taxon>
        <taxon>Alishewanella</taxon>
    </lineage>
</organism>
<dbReference type="PANTHER" id="PTHR38779">
    <property type="entry name" value="TYPE II SECRETION SYSTEM PROTEIN I-RELATED"/>
    <property type="match status" value="1"/>
</dbReference>
<keyword evidence="4 9" id="KW-0488">Methylation</keyword>
<gene>
    <name evidence="11" type="primary">gspI</name>
    <name evidence="11" type="ORF">GCM10008111_25810</name>
</gene>
<dbReference type="Pfam" id="PF02501">
    <property type="entry name" value="T2SSI"/>
    <property type="match status" value="1"/>
</dbReference>
<dbReference type="SUPFAM" id="SSF54523">
    <property type="entry name" value="Pili subunits"/>
    <property type="match status" value="1"/>
</dbReference>
<evidence type="ECO:0000256" key="9">
    <source>
        <dbReference type="RuleBase" id="RU368030"/>
    </source>
</evidence>
<keyword evidence="8 9" id="KW-0472">Membrane</keyword>
<evidence type="ECO:0000256" key="3">
    <source>
        <dbReference type="ARBA" id="ARBA00022475"/>
    </source>
</evidence>
<evidence type="ECO:0000256" key="6">
    <source>
        <dbReference type="ARBA" id="ARBA00022692"/>
    </source>
</evidence>
<feature type="domain" description="Type II secretion system protein GspI C-terminal" evidence="10">
    <location>
        <begin position="54"/>
        <end position="133"/>
    </location>
</feature>
<name>A0ABQ2WRX3_9ALTE</name>
<proteinExistence type="inferred from homology"/>
<evidence type="ECO:0000256" key="8">
    <source>
        <dbReference type="ARBA" id="ARBA00023136"/>
    </source>
</evidence>
<comment type="similarity">
    <text evidence="2 9">Belongs to the GSP I family.</text>
</comment>
<sequence>MHIHNNIAAVRSRYRARITGFTLLELLVALVIFATAGVAIIQASSNHLRAIGQLEELTIASYVANNQLQLAMLDPSWPPRELQQGEVSMANRNWAWRVRASTVPDPDLRELNVSISLVEQPEEIIYQLTTYVGQPDEQ</sequence>
<feature type="transmembrane region" description="Helical" evidence="9">
    <location>
        <begin position="21"/>
        <end position="41"/>
    </location>
</feature>
<keyword evidence="7 9" id="KW-1133">Transmembrane helix</keyword>
<comment type="caution">
    <text evidence="11">The sequence shown here is derived from an EMBL/GenBank/DDBJ whole genome shotgun (WGS) entry which is preliminary data.</text>
</comment>
<evidence type="ECO:0000256" key="4">
    <source>
        <dbReference type="ARBA" id="ARBA00022481"/>
    </source>
</evidence>
<dbReference type="Proteomes" id="UP000634667">
    <property type="component" value="Unassembled WGS sequence"/>
</dbReference>